<dbReference type="EMBL" id="JBHFQA010000015">
    <property type="protein sequence ID" value="KAL2086287.1"/>
    <property type="molecule type" value="Genomic_DNA"/>
</dbReference>
<dbReference type="InterPro" id="IPR007110">
    <property type="entry name" value="Ig-like_dom"/>
</dbReference>
<dbReference type="CDD" id="cd00096">
    <property type="entry name" value="Ig"/>
    <property type="match status" value="2"/>
</dbReference>
<dbReference type="AlphaFoldDB" id="A0ABD1JGK2"/>
<dbReference type="InterPro" id="IPR013783">
    <property type="entry name" value="Ig-like_fold"/>
</dbReference>
<dbReference type="Pfam" id="PF13895">
    <property type="entry name" value="Ig_2"/>
    <property type="match status" value="2"/>
</dbReference>
<feature type="domain" description="Ig-like" evidence="2">
    <location>
        <begin position="92"/>
        <end position="172"/>
    </location>
</feature>
<dbReference type="InterPro" id="IPR003989">
    <property type="entry name" value="VCAM-1"/>
</dbReference>
<dbReference type="InterPro" id="IPR003598">
    <property type="entry name" value="Ig_sub2"/>
</dbReference>
<accession>A0ABD1JGK2</accession>
<dbReference type="InterPro" id="IPR003599">
    <property type="entry name" value="Ig_sub"/>
</dbReference>
<feature type="region of interest" description="Disordered" evidence="1">
    <location>
        <begin position="497"/>
        <end position="555"/>
    </location>
</feature>
<name>A0ABD1JGK2_9TELE</name>
<dbReference type="SUPFAM" id="SSF48726">
    <property type="entry name" value="Immunoglobulin"/>
    <property type="match status" value="5"/>
</dbReference>
<feature type="domain" description="Ig-like" evidence="2">
    <location>
        <begin position="267"/>
        <end position="339"/>
    </location>
</feature>
<evidence type="ECO:0000256" key="1">
    <source>
        <dbReference type="SAM" id="MobiDB-lite"/>
    </source>
</evidence>
<dbReference type="PRINTS" id="PR01474">
    <property type="entry name" value="VCAM1"/>
</dbReference>
<feature type="domain" description="Ig-like" evidence="2">
    <location>
        <begin position="179"/>
        <end position="260"/>
    </location>
</feature>
<dbReference type="SMART" id="SM00408">
    <property type="entry name" value="IGc2"/>
    <property type="match status" value="4"/>
</dbReference>
<keyword evidence="4" id="KW-1185">Reference proteome</keyword>
<dbReference type="SMART" id="SM00409">
    <property type="entry name" value="IG"/>
    <property type="match status" value="5"/>
</dbReference>
<protein>
    <recommendedName>
        <fullName evidence="2">Ig-like domain-containing protein</fullName>
    </recommendedName>
</protein>
<proteinExistence type="predicted"/>
<dbReference type="Proteomes" id="UP001591681">
    <property type="component" value="Unassembled WGS sequence"/>
</dbReference>
<evidence type="ECO:0000313" key="4">
    <source>
        <dbReference type="Proteomes" id="UP001591681"/>
    </source>
</evidence>
<organism evidence="3 4">
    <name type="scientific">Coilia grayii</name>
    <name type="common">Gray's grenadier anchovy</name>
    <dbReference type="NCBI Taxonomy" id="363190"/>
    <lineage>
        <taxon>Eukaryota</taxon>
        <taxon>Metazoa</taxon>
        <taxon>Chordata</taxon>
        <taxon>Craniata</taxon>
        <taxon>Vertebrata</taxon>
        <taxon>Euteleostomi</taxon>
        <taxon>Actinopterygii</taxon>
        <taxon>Neopterygii</taxon>
        <taxon>Teleostei</taxon>
        <taxon>Clupei</taxon>
        <taxon>Clupeiformes</taxon>
        <taxon>Clupeoidei</taxon>
        <taxon>Engraulidae</taxon>
        <taxon>Coilinae</taxon>
        <taxon>Coilia</taxon>
    </lineage>
</organism>
<gene>
    <name evidence="3" type="ORF">ACEWY4_017346</name>
</gene>
<dbReference type="Pfam" id="PF13927">
    <property type="entry name" value="Ig_3"/>
    <property type="match status" value="2"/>
</dbReference>
<evidence type="ECO:0000313" key="3">
    <source>
        <dbReference type="EMBL" id="KAL2086287.1"/>
    </source>
</evidence>
<dbReference type="PROSITE" id="PS50835">
    <property type="entry name" value="IG_LIKE"/>
    <property type="match status" value="5"/>
</dbReference>
<evidence type="ECO:0000259" key="2">
    <source>
        <dbReference type="PROSITE" id="PS50835"/>
    </source>
</evidence>
<sequence>MSCSYTYPSHLRFKHAYWTNENKMDPLDVSLNPNYSNRVHVDCQTNQCSLRINSLTASDSGEYYCRITTHTEGEKWIGTPGVHLDVTAAQMPSVSINPSGDIQEGTDVTLTCTRYYSPVQSYSWHKTGSTSALQESLLSTYTITGVTSVYSGEYYCQITDSTGCLRSSAPVKLQVVYPPRTTKVVVNPPGQITEGSRVTLTCSTDANPPAHTYSWYKTGRQTPLEMREMLTFSKIHTEGSGEYFCRAANQISYHDSTYVSIRVLYPPKNTRIEADPPGEAHEGTKVTLTCMSEADPPAHTYTWIKKRGDVQLESGKEKTLTFSKIRPEDRGEYLCRAANEIGQQESPGFFFQVLYKPKNTSAVTASPGVIHKGGTVTLTCSNDANPPVERFTWFKVDQSTPVGSGQQYSISNIRSEDAGQYYCEASNEHGAENSSAVCITVKGTSASLFLFSDDLNSDSPPHFIHLCPLPLGEQSPVVTAVVVAIVFHTYLSSKAHQDSGIQPQSRGGDDDDDAQYSTIQPHCSRETAGRQEDDDVQYSTIQPKRFRQTAGAQGDDVQYASVHFKKARAAQG</sequence>
<reference evidence="3 4" key="1">
    <citation type="submission" date="2024-09" db="EMBL/GenBank/DDBJ databases">
        <title>A chromosome-level genome assembly of Gray's grenadier anchovy, Coilia grayii.</title>
        <authorList>
            <person name="Fu Z."/>
        </authorList>
    </citation>
    <scope>NUCLEOTIDE SEQUENCE [LARGE SCALE GENOMIC DNA]</scope>
    <source>
        <strain evidence="3">G4</strain>
        <tissue evidence="3">Muscle</tissue>
    </source>
</reference>
<dbReference type="PANTHER" id="PTHR46013">
    <property type="entry name" value="VASCULAR CELL ADHESION MOLECULE 1"/>
    <property type="match status" value="1"/>
</dbReference>
<dbReference type="InterPro" id="IPR036179">
    <property type="entry name" value="Ig-like_dom_sf"/>
</dbReference>
<dbReference type="Gene3D" id="2.60.40.10">
    <property type="entry name" value="Immunoglobulins"/>
    <property type="match status" value="5"/>
</dbReference>
<feature type="domain" description="Ig-like" evidence="2">
    <location>
        <begin position="357"/>
        <end position="440"/>
    </location>
</feature>
<dbReference type="InterPro" id="IPR013106">
    <property type="entry name" value="Ig_V-set"/>
</dbReference>
<dbReference type="PANTHER" id="PTHR46013:SF4">
    <property type="entry name" value="B-CELL RECEPTOR CD22-RELATED"/>
    <property type="match status" value="1"/>
</dbReference>
<dbReference type="Pfam" id="PF07686">
    <property type="entry name" value="V-set"/>
    <property type="match status" value="1"/>
</dbReference>
<comment type="caution">
    <text evidence="3">The sequence shown here is derived from an EMBL/GenBank/DDBJ whole genome shotgun (WGS) entry which is preliminary data.</text>
</comment>
<feature type="domain" description="Ig-like" evidence="2">
    <location>
        <begin position="1"/>
        <end position="68"/>
    </location>
</feature>